<accession>A0A330GM89</accession>
<evidence type="ECO:0000313" key="2">
    <source>
        <dbReference type="Proteomes" id="UP000251956"/>
    </source>
</evidence>
<name>A0A330GM89_9HYPH</name>
<reference evidence="1 2" key="2">
    <citation type="submission" date="2018-07" db="EMBL/GenBank/DDBJ databases">
        <title>Diversity of Mesorhizobium strains in Brazil.</title>
        <authorList>
            <person name="Helene L.C.F."/>
            <person name="Dall'Agnol R."/>
            <person name="Delamuta J.R.M."/>
            <person name="Hungria M."/>
        </authorList>
    </citation>
    <scope>NUCLEOTIDE SEQUENCE [LARGE SCALE GENOMIC DNA]</scope>
    <source>
        <strain evidence="1 2">CNPSo 3140</strain>
    </source>
</reference>
<gene>
    <name evidence="1" type="ORF">DPM35_21935</name>
</gene>
<evidence type="ECO:0000313" key="1">
    <source>
        <dbReference type="EMBL" id="RAZ74392.1"/>
    </source>
</evidence>
<dbReference type="AlphaFoldDB" id="A0A330GM89"/>
<proteinExistence type="predicted"/>
<dbReference type="RefSeq" id="WP_112129326.1">
    <property type="nucleotide sequence ID" value="NZ_QMBQ01000006.1"/>
</dbReference>
<sequence length="59" mass="6882">MATDIFHKIAVEAETEAEKTMLEIEVLVHIIADKMEHLHGVPFQVLVSYERRYVTMVLR</sequence>
<protein>
    <submittedName>
        <fullName evidence="1">Uncharacterized protein</fullName>
    </submittedName>
</protein>
<organism evidence="1 2">
    <name type="scientific">Mesorhizobium atlanticum</name>
    <dbReference type="NCBI Taxonomy" id="2233532"/>
    <lineage>
        <taxon>Bacteria</taxon>
        <taxon>Pseudomonadati</taxon>
        <taxon>Pseudomonadota</taxon>
        <taxon>Alphaproteobacteria</taxon>
        <taxon>Hyphomicrobiales</taxon>
        <taxon>Phyllobacteriaceae</taxon>
        <taxon>Mesorhizobium</taxon>
    </lineage>
</organism>
<keyword evidence="2" id="KW-1185">Reference proteome</keyword>
<dbReference type="Proteomes" id="UP000251956">
    <property type="component" value="Unassembled WGS sequence"/>
</dbReference>
<reference evidence="2" key="1">
    <citation type="submission" date="2018-06" db="EMBL/GenBank/DDBJ databases">
        <authorList>
            <person name="Helene L.C."/>
            <person name="Dall'Agnol R."/>
            <person name="Delamuta J.R."/>
            <person name="Hungria M."/>
        </authorList>
    </citation>
    <scope>NUCLEOTIDE SEQUENCE [LARGE SCALE GENOMIC DNA]</scope>
    <source>
        <strain evidence="2">CNPSo 3140</strain>
    </source>
</reference>
<comment type="caution">
    <text evidence="1">The sequence shown here is derived from an EMBL/GenBank/DDBJ whole genome shotgun (WGS) entry which is preliminary data.</text>
</comment>
<dbReference type="EMBL" id="QMBQ01000006">
    <property type="protein sequence ID" value="RAZ74392.1"/>
    <property type="molecule type" value="Genomic_DNA"/>
</dbReference>